<dbReference type="Pfam" id="PF03721">
    <property type="entry name" value="UDPG_MGDP_dh_N"/>
    <property type="match status" value="1"/>
</dbReference>
<dbReference type="PANTHER" id="PTHR43750">
    <property type="entry name" value="UDP-GLUCOSE 6-DEHYDROGENASE TUAD"/>
    <property type="match status" value="1"/>
</dbReference>
<dbReference type="Proteomes" id="UP000317369">
    <property type="component" value="Chromosome"/>
</dbReference>
<accession>A0A517YSA4</accession>
<dbReference type="Pfam" id="PF03720">
    <property type="entry name" value="UDPG_MGDP_dh_C"/>
    <property type="match status" value="1"/>
</dbReference>
<evidence type="ECO:0000256" key="11">
    <source>
        <dbReference type="PIRSR" id="PIRSR500134-3"/>
    </source>
</evidence>
<dbReference type="KEGG" id="pcor:KS4_11360"/>
<dbReference type="SMART" id="SM00984">
    <property type="entry name" value="UDPG_MGDP_dh_C"/>
    <property type="match status" value="1"/>
</dbReference>
<dbReference type="SUPFAM" id="SSF51735">
    <property type="entry name" value="NAD(P)-binding Rossmann-fold domains"/>
    <property type="match status" value="1"/>
</dbReference>
<evidence type="ECO:0000313" key="13">
    <source>
        <dbReference type="EMBL" id="QDU33094.1"/>
    </source>
</evidence>
<feature type="binding site" evidence="10">
    <location>
        <position position="328"/>
    </location>
    <ligand>
        <name>substrate</name>
    </ligand>
</feature>
<feature type="binding site" evidence="10">
    <location>
        <position position="263"/>
    </location>
    <ligand>
        <name>substrate</name>
    </ligand>
</feature>
<dbReference type="GO" id="GO:0000271">
    <property type="term" value="P:polysaccharide biosynthetic process"/>
    <property type="evidence" value="ECO:0007669"/>
    <property type="project" value="InterPro"/>
</dbReference>
<dbReference type="Gene3D" id="3.40.50.720">
    <property type="entry name" value="NAD(P)-binding Rossmann-like Domain"/>
    <property type="match status" value="2"/>
</dbReference>
<dbReference type="GO" id="GO:0003979">
    <property type="term" value="F:UDP-glucose 6-dehydrogenase activity"/>
    <property type="evidence" value="ECO:0007669"/>
    <property type="project" value="UniProtKB-EC"/>
</dbReference>
<evidence type="ECO:0000256" key="7">
    <source>
        <dbReference type="ARBA" id="ARBA00047473"/>
    </source>
</evidence>
<feature type="binding site" evidence="11">
    <location>
        <position position="269"/>
    </location>
    <ligand>
        <name>NAD(+)</name>
        <dbReference type="ChEBI" id="CHEBI:57540"/>
    </ligand>
</feature>
<evidence type="ECO:0000256" key="6">
    <source>
        <dbReference type="ARBA" id="ARBA00023027"/>
    </source>
</evidence>
<dbReference type="NCBIfam" id="TIGR03026">
    <property type="entry name" value="NDP-sugDHase"/>
    <property type="match status" value="1"/>
</dbReference>
<keyword evidence="5 8" id="KW-0560">Oxidoreductase</keyword>
<dbReference type="PIRSF" id="PIRSF500134">
    <property type="entry name" value="UDPglc_DH_bac"/>
    <property type="match status" value="1"/>
</dbReference>
<name>A0A517YSA4_9BACT</name>
<feature type="binding site" evidence="10">
    <location>
        <begin position="155"/>
        <end position="158"/>
    </location>
    <ligand>
        <name>substrate</name>
    </ligand>
</feature>
<feature type="binding site" evidence="10">
    <location>
        <begin position="255"/>
        <end position="259"/>
    </location>
    <ligand>
        <name>substrate</name>
    </ligand>
</feature>
<dbReference type="InterPro" id="IPR014026">
    <property type="entry name" value="UDP-Glc/GDP-Man_DH_dimer"/>
</dbReference>
<dbReference type="EMBL" id="CP036425">
    <property type="protein sequence ID" value="QDU33094.1"/>
    <property type="molecule type" value="Genomic_DNA"/>
</dbReference>
<evidence type="ECO:0000313" key="14">
    <source>
        <dbReference type="Proteomes" id="UP000317369"/>
    </source>
</evidence>
<dbReference type="GO" id="GO:0006065">
    <property type="term" value="P:UDP-glucuronate biosynthetic process"/>
    <property type="evidence" value="ECO:0007669"/>
    <property type="project" value="UniProtKB-UniPathway"/>
</dbReference>
<feature type="domain" description="UDP-glucose/GDP-mannose dehydrogenase C-terminal" evidence="12">
    <location>
        <begin position="321"/>
        <end position="423"/>
    </location>
</feature>
<sequence>MRITMVGTGYVGLVTGTCFANTGNQVTCLDIDQSKIEKLNNGISPIYEPGLDELIGRNAKASRLHFTTDKSAAYKNAEIIFIAVGTPSGSDGRANLQYVLAAAQDIGDAIEASSDTREKIIVVKSTVPVGTNIKVQQAVASRTSKTFHMASNPEFLKEGAAINDFNKPDRVVIGAHTKYAADKMRDLYEPFVRQGNPIFIMDIPSAEMVKYASNCMLATKISFINEVANLCEQYGADISEVRRGMCSDKRIGNQFLYPGLGYGGSCFPKDVLAMISMGQDCGHPAELLESVHRVNQQQRDVFLTKLESHFEGADWSKLKIAVWGIAFKPGTDDVREAPSITLIQKLLEKGATVTAYDPVAHETAGEVLTDSITYANNAIEAINDADALIVCTDWSEFKNPEFELMKDKMATPVIFDGRNVYRRSTMREYGFVYHSVGRAPINEENAAV</sequence>
<proteinExistence type="inferred from homology"/>
<dbReference type="SUPFAM" id="SSF48179">
    <property type="entry name" value="6-phosphogluconate dehydrogenase C-terminal domain-like"/>
    <property type="match status" value="1"/>
</dbReference>
<dbReference type="SUPFAM" id="SSF52413">
    <property type="entry name" value="UDP-glucose/GDP-mannose dehydrogenase C-terminal domain"/>
    <property type="match status" value="1"/>
</dbReference>
<feature type="binding site" evidence="11">
    <location>
        <position position="30"/>
    </location>
    <ligand>
        <name>NAD(+)</name>
        <dbReference type="ChEBI" id="CHEBI:57540"/>
    </ligand>
</feature>
<evidence type="ECO:0000256" key="8">
    <source>
        <dbReference type="PIRNR" id="PIRNR000124"/>
    </source>
</evidence>
<evidence type="ECO:0000259" key="12">
    <source>
        <dbReference type="SMART" id="SM00984"/>
    </source>
</evidence>
<reference evidence="13 14" key="1">
    <citation type="submission" date="2019-02" db="EMBL/GenBank/DDBJ databases">
        <title>Deep-cultivation of Planctomycetes and their phenomic and genomic characterization uncovers novel biology.</title>
        <authorList>
            <person name="Wiegand S."/>
            <person name="Jogler M."/>
            <person name="Boedeker C."/>
            <person name="Pinto D."/>
            <person name="Vollmers J."/>
            <person name="Rivas-Marin E."/>
            <person name="Kohn T."/>
            <person name="Peeters S.H."/>
            <person name="Heuer A."/>
            <person name="Rast P."/>
            <person name="Oberbeckmann S."/>
            <person name="Bunk B."/>
            <person name="Jeske O."/>
            <person name="Meyerdierks A."/>
            <person name="Storesund J.E."/>
            <person name="Kallscheuer N."/>
            <person name="Luecker S."/>
            <person name="Lage O.M."/>
            <person name="Pohl T."/>
            <person name="Merkel B.J."/>
            <person name="Hornburger P."/>
            <person name="Mueller R.-W."/>
            <person name="Bruemmer F."/>
            <person name="Labrenz M."/>
            <person name="Spormann A.M."/>
            <person name="Op den Camp H."/>
            <person name="Overmann J."/>
            <person name="Amann R."/>
            <person name="Jetten M.S.M."/>
            <person name="Mascher T."/>
            <person name="Medema M.H."/>
            <person name="Devos D.P."/>
            <person name="Kaster A.-K."/>
            <person name="Ovreas L."/>
            <person name="Rohde M."/>
            <person name="Galperin M.Y."/>
            <person name="Jogler C."/>
        </authorList>
    </citation>
    <scope>NUCLEOTIDE SEQUENCE [LARGE SCALE GENOMIC DNA]</scope>
    <source>
        <strain evidence="13 14">KS4</strain>
    </source>
</reference>
<dbReference type="EC" id="1.1.1.22" evidence="3 8"/>
<dbReference type="InterPro" id="IPR036220">
    <property type="entry name" value="UDP-Glc/GDP-Man_DH_C_sf"/>
</dbReference>
<evidence type="ECO:0000256" key="4">
    <source>
        <dbReference type="ARBA" id="ARBA00015132"/>
    </source>
</evidence>
<dbReference type="InterPro" id="IPR036291">
    <property type="entry name" value="NAD(P)-bd_dom_sf"/>
</dbReference>
<dbReference type="InterPro" id="IPR028357">
    <property type="entry name" value="UDPglc_DH_bac"/>
</dbReference>
<evidence type="ECO:0000256" key="10">
    <source>
        <dbReference type="PIRSR" id="PIRSR500134-2"/>
    </source>
</evidence>
<dbReference type="InterPro" id="IPR017476">
    <property type="entry name" value="UDP-Glc/GDP-Man"/>
</dbReference>
<feature type="binding site" evidence="11">
    <location>
        <position position="158"/>
    </location>
    <ligand>
        <name>NAD(+)</name>
        <dbReference type="ChEBI" id="CHEBI:57540"/>
    </ligand>
</feature>
<dbReference type="Pfam" id="PF00984">
    <property type="entry name" value="UDPG_MGDP_dh"/>
    <property type="match status" value="1"/>
</dbReference>
<dbReference type="AlphaFoldDB" id="A0A517YSA4"/>
<keyword evidence="6 8" id="KW-0520">NAD</keyword>
<dbReference type="UniPathway" id="UPA00038">
    <property type="reaction ID" value="UER00491"/>
</dbReference>
<dbReference type="OrthoDB" id="9803238at2"/>
<comment type="pathway">
    <text evidence="1">Nucleotide-sugar biosynthesis; UDP-alpha-D-glucuronate biosynthesis; UDP-alpha-D-glucuronate from UDP-alpha-D-glucose: step 1/1.</text>
</comment>
<evidence type="ECO:0000256" key="9">
    <source>
        <dbReference type="PIRSR" id="PIRSR500134-1"/>
    </source>
</evidence>
<feature type="binding site" evidence="11">
    <location>
        <position position="126"/>
    </location>
    <ligand>
        <name>NAD(+)</name>
        <dbReference type="ChEBI" id="CHEBI:57540"/>
    </ligand>
</feature>
<comment type="similarity">
    <text evidence="2 8">Belongs to the UDP-glucose/GDP-mannose dehydrogenase family.</text>
</comment>
<gene>
    <name evidence="13" type="primary">tuaD</name>
    <name evidence="13" type="ORF">KS4_11360</name>
</gene>
<evidence type="ECO:0000256" key="5">
    <source>
        <dbReference type="ARBA" id="ARBA00023002"/>
    </source>
</evidence>
<dbReference type="PANTHER" id="PTHR43750:SF3">
    <property type="entry name" value="UDP-GLUCOSE 6-DEHYDROGENASE TUAD"/>
    <property type="match status" value="1"/>
</dbReference>
<comment type="catalytic activity">
    <reaction evidence="7 8">
        <text>UDP-alpha-D-glucose + 2 NAD(+) + H2O = UDP-alpha-D-glucuronate + 2 NADH + 3 H(+)</text>
        <dbReference type="Rhea" id="RHEA:23596"/>
        <dbReference type="ChEBI" id="CHEBI:15377"/>
        <dbReference type="ChEBI" id="CHEBI:15378"/>
        <dbReference type="ChEBI" id="CHEBI:57540"/>
        <dbReference type="ChEBI" id="CHEBI:57945"/>
        <dbReference type="ChEBI" id="CHEBI:58052"/>
        <dbReference type="ChEBI" id="CHEBI:58885"/>
        <dbReference type="EC" id="1.1.1.22"/>
    </reaction>
</comment>
<dbReference type="InterPro" id="IPR008927">
    <property type="entry name" value="6-PGluconate_DH-like_C_sf"/>
</dbReference>
<feature type="binding site" evidence="11">
    <location>
        <position position="335"/>
    </location>
    <ligand>
        <name>NAD(+)</name>
        <dbReference type="ChEBI" id="CHEBI:57540"/>
    </ligand>
</feature>
<protein>
    <recommendedName>
        <fullName evidence="4 8">UDP-glucose 6-dehydrogenase</fullName>
        <ecNumber evidence="3 8">1.1.1.22</ecNumber>
    </recommendedName>
</protein>
<dbReference type="GO" id="GO:0051287">
    <property type="term" value="F:NAD binding"/>
    <property type="evidence" value="ECO:0007669"/>
    <property type="project" value="InterPro"/>
</dbReference>
<dbReference type="Gene3D" id="1.20.5.100">
    <property type="entry name" value="Cytochrome c1, transmembrane anchor, C-terminal"/>
    <property type="match status" value="1"/>
</dbReference>
<evidence type="ECO:0000256" key="3">
    <source>
        <dbReference type="ARBA" id="ARBA00012954"/>
    </source>
</evidence>
<dbReference type="RefSeq" id="WP_145075658.1">
    <property type="nucleotide sequence ID" value="NZ_CP036425.1"/>
</dbReference>
<keyword evidence="14" id="KW-1185">Reference proteome</keyword>
<dbReference type="InterPro" id="IPR014027">
    <property type="entry name" value="UDP-Glc/GDP-Man_DH_C"/>
</dbReference>
<feature type="binding site" evidence="10">
    <location>
        <position position="210"/>
    </location>
    <ligand>
        <name>substrate</name>
    </ligand>
</feature>
<dbReference type="PIRSF" id="PIRSF000124">
    <property type="entry name" value="UDPglc_GDPman_dh"/>
    <property type="match status" value="1"/>
</dbReference>
<evidence type="ECO:0000256" key="1">
    <source>
        <dbReference type="ARBA" id="ARBA00004701"/>
    </source>
</evidence>
<feature type="binding site" evidence="11">
    <location>
        <position position="86"/>
    </location>
    <ligand>
        <name>NAD(+)</name>
        <dbReference type="ChEBI" id="CHEBI:57540"/>
    </ligand>
</feature>
<feature type="binding site" evidence="11">
    <location>
        <position position="35"/>
    </location>
    <ligand>
        <name>NAD(+)</name>
        <dbReference type="ChEBI" id="CHEBI:57540"/>
    </ligand>
</feature>
<feature type="active site" description="Nucleophile" evidence="9">
    <location>
        <position position="266"/>
    </location>
</feature>
<organism evidence="13 14">
    <name type="scientific">Poriferisphaera corsica</name>
    <dbReference type="NCBI Taxonomy" id="2528020"/>
    <lineage>
        <taxon>Bacteria</taxon>
        <taxon>Pseudomonadati</taxon>
        <taxon>Planctomycetota</taxon>
        <taxon>Phycisphaerae</taxon>
        <taxon>Phycisphaerales</taxon>
        <taxon>Phycisphaeraceae</taxon>
        <taxon>Poriferisphaera</taxon>
    </lineage>
</organism>
<dbReference type="InterPro" id="IPR001732">
    <property type="entry name" value="UDP-Glc/GDP-Man_DH_N"/>
</dbReference>
<evidence type="ECO:0000256" key="2">
    <source>
        <dbReference type="ARBA" id="ARBA00006601"/>
    </source>
</evidence>